<dbReference type="GO" id="GO:0010333">
    <property type="term" value="F:terpene synthase activity"/>
    <property type="evidence" value="ECO:0007669"/>
    <property type="project" value="InterPro"/>
</dbReference>
<protein>
    <submittedName>
        <fullName evidence="6">Uncharacterized protein</fullName>
    </submittedName>
</protein>
<feature type="domain" description="Terpene synthase N-terminal" evidence="4">
    <location>
        <begin position="50"/>
        <end position="229"/>
    </location>
</feature>
<gene>
    <name evidence="6" type="ORF">BDA96_07G199200</name>
</gene>
<dbReference type="FunFam" id="1.10.600.10:FF:000007">
    <property type="entry name" value="Isoprene synthase, chloroplastic"/>
    <property type="match status" value="1"/>
</dbReference>
<accession>A0A921QQ21</accession>
<dbReference type="Pfam" id="PF03936">
    <property type="entry name" value="Terpene_synth_C"/>
    <property type="match status" value="1"/>
</dbReference>
<dbReference type="Proteomes" id="UP000807115">
    <property type="component" value="Chromosome 7"/>
</dbReference>
<evidence type="ECO:0000256" key="2">
    <source>
        <dbReference type="ARBA" id="ARBA00001946"/>
    </source>
</evidence>
<evidence type="ECO:0000259" key="5">
    <source>
        <dbReference type="Pfam" id="PF03936"/>
    </source>
</evidence>
<dbReference type="GO" id="GO:0000287">
    <property type="term" value="F:magnesium ion binding"/>
    <property type="evidence" value="ECO:0007669"/>
    <property type="project" value="InterPro"/>
</dbReference>
<dbReference type="SFLD" id="SFLDS00005">
    <property type="entry name" value="Isoprenoid_Synthase_Type_I"/>
    <property type="match status" value="1"/>
</dbReference>
<reference evidence="6" key="2">
    <citation type="submission" date="2020-10" db="EMBL/GenBank/DDBJ databases">
        <authorList>
            <person name="Cooper E.A."/>
            <person name="Brenton Z.W."/>
            <person name="Flinn B.S."/>
            <person name="Jenkins J."/>
            <person name="Shu S."/>
            <person name="Flowers D."/>
            <person name="Luo F."/>
            <person name="Wang Y."/>
            <person name="Xia P."/>
            <person name="Barry K."/>
            <person name="Daum C."/>
            <person name="Lipzen A."/>
            <person name="Yoshinaga Y."/>
            <person name="Schmutz J."/>
            <person name="Saski C."/>
            <person name="Vermerris W."/>
            <person name="Kresovich S."/>
        </authorList>
    </citation>
    <scope>NUCLEOTIDE SEQUENCE</scope>
</reference>
<evidence type="ECO:0000256" key="1">
    <source>
        <dbReference type="ARBA" id="ARBA00001936"/>
    </source>
</evidence>
<comment type="cofactor">
    <cofactor evidence="2">
        <name>Mg(2+)</name>
        <dbReference type="ChEBI" id="CHEBI:18420"/>
    </cofactor>
</comment>
<dbReference type="CDD" id="cd00684">
    <property type="entry name" value="Terpene_cyclase_plant_C1"/>
    <property type="match status" value="1"/>
</dbReference>
<comment type="caution">
    <text evidence="6">The sequence shown here is derived from an EMBL/GenBank/DDBJ whole genome shotgun (WGS) entry which is preliminary data.</text>
</comment>
<proteinExistence type="predicted"/>
<evidence type="ECO:0000313" key="6">
    <source>
        <dbReference type="EMBL" id="KAG0524301.1"/>
    </source>
</evidence>
<dbReference type="AlphaFoldDB" id="A0A921QQ21"/>
<dbReference type="SUPFAM" id="SSF48576">
    <property type="entry name" value="Terpenoid synthases"/>
    <property type="match status" value="1"/>
</dbReference>
<dbReference type="InterPro" id="IPR044814">
    <property type="entry name" value="Terpene_cyclase_plant_C1"/>
</dbReference>
<sequence>MDTEQSSQSQPVTSNSKVVYMAAKEVVVNKETKNTMVAATAAGAYLPACVWGDFFVTYTPSLSQRSEEWMRERADELKGQVRRMFVTGGKDMSIADMLSLVDTLKRLGIDNHFHEEIDLALSHIHTEDQDNFHGSNDLHVVALRFGLLRQHGLWVSADVFDKFRDAMGSFSMDLATDSKGLLSLYNAAHMAVPGEAVLDDAVAFARRHLEAAKGKLIRSPMVEQVSRALNTPRPRWPRRLEAMHYITEYEQEDEHNAIILELARLDFSIVRSVYIEEIKNLSLWWRDLYNDVKLPYARNRIVETHLFSSGVFPEKEHSRARIIFTKTFAFLSLMDDTYDTHATLEECQKLTEAIQRWDESMVPILPEYLRMFYIKLLRNYKEIEEDILEPWEKNRMADFKKSFKLVSKSYLKEAEWFSQNYTPSFKEHIDFSITSTGLPMLSQVALMGAGQLATKEAFDWALDMPDLVKGMAETGRFFNDISSYYKPRNSLKDVVSSLECYMKEHDMTPNDATVAFETMVEHAWRRINKAYMELDHGILPAAQVVVNMARTVQMFYRHGRDEHGIYGRDAYTFGDTLKETIASLLLKDFPI</sequence>
<keyword evidence="3" id="KW-0479">Metal-binding</keyword>
<evidence type="ECO:0000259" key="4">
    <source>
        <dbReference type="Pfam" id="PF01397"/>
    </source>
</evidence>
<dbReference type="SUPFAM" id="SSF48239">
    <property type="entry name" value="Terpenoid cyclases/Protein prenyltransferases"/>
    <property type="match status" value="1"/>
</dbReference>
<dbReference type="Gene3D" id="1.50.10.130">
    <property type="entry name" value="Terpene synthase, N-terminal domain"/>
    <property type="match status" value="1"/>
</dbReference>
<dbReference type="InterPro" id="IPR008930">
    <property type="entry name" value="Terpenoid_cyclase/PrenylTrfase"/>
</dbReference>
<evidence type="ECO:0000313" key="7">
    <source>
        <dbReference type="Proteomes" id="UP000807115"/>
    </source>
</evidence>
<dbReference type="InterPro" id="IPR036965">
    <property type="entry name" value="Terpene_synth_N_sf"/>
</dbReference>
<name>A0A921QQ21_SORBI</name>
<organism evidence="6 7">
    <name type="scientific">Sorghum bicolor</name>
    <name type="common">Sorghum</name>
    <name type="synonym">Sorghum vulgare</name>
    <dbReference type="NCBI Taxonomy" id="4558"/>
    <lineage>
        <taxon>Eukaryota</taxon>
        <taxon>Viridiplantae</taxon>
        <taxon>Streptophyta</taxon>
        <taxon>Embryophyta</taxon>
        <taxon>Tracheophyta</taxon>
        <taxon>Spermatophyta</taxon>
        <taxon>Magnoliopsida</taxon>
        <taxon>Liliopsida</taxon>
        <taxon>Poales</taxon>
        <taxon>Poaceae</taxon>
        <taxon>PACMAD clade</taxon>
        <taxon>Panicoideae</taxon>
        <taxon>Andropogonodae</taxon>
        <taxon>Andropogoneae</taxon>
        <taxon>Sorghinae</taxon>
        <taxon>Sorghum</taxon>
    </lineage>
</organism>
<dbReference type="InterPro" id="IPR001906">
    <property type="entry name" value="Terpene_synth_N"/>
</dbReference>
<reference evidence="6" key="1">
    <citation type="journal article" date="2019" name="BMC Genomics">
        <title>A new reference genome for Sorghum bicolor reveals high levels of sequence similarity between sweet and grain genotypes: implications for the genetics of sugar metabolism.</title>
        <authorList>
            <person name="Cooper E.A."/>
            <person name="Brenton Z.W."/>
            <person name="Flinn B.S."/>
            <person name="Jenkins J."/>
            <person name="Shu S."/>
            <person name="Flowers D."/>
            <person name="Luo F."/>
            <person name="Wang Y."/>
            <person name="Xia P."/>
            <person name="Barry K."/>
            <person name="Daum C."/>
            <person name="Lipzen A."/>
            <person name="Yoshinaga Y."/>
            <person name="Schmutz J."/>
            <person name="Saski C."/>
            <person name="Vermerris W."/>
            <person name="Kresovich S."/>
        </authorList>
    </citation>
    <scope>NUCLEOTIDE SEQUENCE</scope>
</reference>
<dbReference type="InterPro" id="IPR034741">
    <property type="entry name" value="Terpene_cyclase-like_1_C"/>
</dbReference>
<dbReference type="GO" id="GO:0016102">
    <property type="term" value="P:diterpenoid biosynthetic process"/>
    <property type="evidence" value="ECO:0007669"/>
    <property type="project" value="InterPro"/>
</dbReference>
<dbReference type="PANTHER" id="PTHR31225">
    <property type="entry name" value="OS04G0344100 PROTEIN-RELATED"/>
    <property type="match status" value="1"/>
</dbReference>
<feature type="domain" description="Terpene synthase metal-binding" evidence="5">
    <location>
        <begin position="287"/>
        <end position="525"/>
    </location>
</feature>
<dbReference type="PANTHER" id="PTHR31225:SF63">
    <property type="entry name" value="BETA-SELINENE SYNTHASE"/>
    <property type="match status" value="1"/>
</dbReference>
<evidence type="ECO:0000256" key="3">
    <source>
        <dbReference type="ARBA" id="ARBA00022723"/>
    </source>
</evidence>
<dbReference type="Pfam" id="PF01397">
    <property type="entry name" value="Terpene_synth"/>
    <property type="match status" value="1"/>
</dbReference>
<dbReference type="Gene3D" id="1.10.600.10">
    <property type="entry name" value="Farnesyl Diphosphate Synthase"/>
    <property type="match status" value="1"/>
</dbReference>
<dbReference type="EMBL" id="CM027686">
    <property type="protein sequence ID" value="KAG0524301.1"/>
    <property type="molecule type" value="Genomic_DNA"/>
</dbReference>
<dbReference type="InterPro" id="IPR005630">
    <property type="entry name" value="Terpene_synthase_metal-bd"/>
</dbReference>
<dbReference type="InterPro" id="IPR050148">
    <property type="entry name" value="Terpene_synthase-like"/>
</dbReference>
<dbReference type="InterPro" id="IPR008949">
    <property type="entry name" value="Isoprenoid_synthase_dom_sf"/>
</dbReference>
<comment type="cofactor">
    <cofactor evidence="1">
        <name>Mn(2+)</name>
        <dbReference type="ChEBI" id="CHEBI:29035"/>
    </cofactor>
</comment>
<dbReference type="SFLD" id="SFLDG01019">
    <property type="entry name" value="Terpene_Cyclase_Like_1_C_Termi"/>
    <property type="match status" value="1"/>
</dbReference>